<keyword evidence="2" id="KW-1185">Reference proteome</keyword>
<comment type="caution">
    <text evidence="1">The sequence shown here is derived from an EMBL/GenBank/DDBJ whole genome shotgun (WGS) entry which is preliminary data.</text>
</comment>
<evidence type="ECO:0000313" key="2">
    <source>
        <dbReference type="Proteomes" id="UP000237271"/>
    </source>
</evidence>
<dbReference type="CDD" id="cd00303">
    <property type="entry name" value="retropepsin_like"/>
    <property type="match status" value="1"/>
</dbReference>
<keyword evidence="1" id="KW-0808">Transferase</keyword>
<dbReference type="Proteomes" id="UP000237271">
    <property type="component" value="Unassembled WGS sequence"/>
</dbReference>
<dbReference type="GO" id="GO:0003964">
    <property type="term" value="F:RNA-directed DNA polymerase activity"/>
    <property type="evidence" value="ECO:0007669"/>
    <property type="project" value="UniProtKB-KW"/>
</dbReference>
<gene>
    <name evidence="1" type="ORF">PHPALM_31146</name>
</gene>
<dbReference type="EMBL" id="NCKW01016951">
    <property type="protein sequence ID" value="POM60046.1"/>
    <property type="molecule type" value="Genomic_DNA"/>
</dbReference>
<dbReference type="InterPro" id="IPR021109">
    <property type="entry name" value="Peptidase_aspartic_dom_sf"/>
</dbReference>
<accession>A0A2P4X3D3</accession>
<dbReference type="OrthoDB" id="126394at2759"/>
<proteinExistence type="predicted"/>
<name>A0A2P4X3D3_9STRA</name>
<reference evidence="1 2" key="1">
    <citation type="journal article" date="2017" name="Genome Biol. Evol.">
        <title>Phytophthora megakarya and P. palmivora, closely related causal agents of cacao black pod rot, underwent increases in genome sizes and gene numbers by different mechanisms.</title>
        <authorList>
            <person name="Ali S.S."/>
            <person name="Shao J."/>
            <person name="Lary D.J."/>
            <person name="Kronmiller B."/>
            <person name="Shen D."/>
            <person name="Strem M.D."/>
            <person name="Amoako-Attah I."/>
            <person name="Akrofi A.Y."/>
            <person name="Begoude B.A."/>
            <person name="Ten Hoopen G.M."/>
            <person name="Coulibaly K."/>
            <person name="Kebe B.I."/>
            <person name="Melnick R.L."/>
            <person name="Guiltinan M.J."/>
            <person name="Tyler B.M."/>
            <person name="Meinhardt L.W."/>
            <person name="Bailey B.A."/>
        </authorList>
    </citation>
    <scope>NUCLEOTIDE SEQUENCE [LARGE SCALE GENOMIC DNA]</scope>
    <source>
        <strain evidence="2">sbr112.9</strain>
    </source>
</reference>
<sequence length="176" mass="19825">MPKRAGSLRVLIDSGTSSIFVRQQSLHSFDFEEVKIPRSRLKVRLAVGAVVKTERGIRSRFSYKHWVFVEGFIVPDLNDKFDMVQGMPWLTRHDPMIDGKSERSYASNATESVGSVCIAHATRGASETPQETTAHTTVYKTLREHKDVFLDEIPVALLQDKGIQRKLDLVLAQSIV</sequence>
<keyword evidence="1" id="KW-0695">RNA-directed DNA polymerase</keyword>
<protein>
    <submittedName>
        <fullName evidence="1">Reverse transcriptase</fullName>
    </submittedName>
</protein>
<dbReference type="AlphaFoldDB" id="A0A2P4X3D3"/>
<organism evidence="1 2">
    <name type="scientific">Phytophthora palmivora</name>
    <dbReference type="NCBI Taxonomy" id="4796"/>
    <lineage>
        <taxon>Eukaryota</taxon>
        <taxon>Sar</taxon>
        <taxon>Stramenopiles</taxon>
        <taxon>Oomycota</taxon>
        <taxon>Peronosporomycetes</taxon>
        <taxon>Peronosporales</taxon>
        <taxon>Peronosporaceae</taxon>
        <taxon>Phytophthora</taxon>
    </lineage>
</organism>
<dbReference type="Gene3D" id="2.40.70.10">
    <property type="entry name" value="Acid Proteases"/>
    <property type="match status" value="1"/>
</dbReference>
<keyword evidence="1" id="KW-0548">Nucleotidyltransferase</keyword>
<evidence type="ECO:0000313" key="1">
    <source>
        <dbReference type="EMBL" id="POM60046.1"/>
    </source>
</evidence>